<name>A0ABR2MEF3_9ASPA</name>
<dbReference type="Proteomes" id="UP001412067">
    <property type="component" value="Unassembled WGS sequence"/>
</dbReference>
<accession>A0ABR2MEF3</accession>
<dbReference type="InterPro" id="IPR045851">
    <property type="entry name" value="AMP-bd_C_sf"/>
</dbReference>
<dbReference type="SUPFAM" id="SSF56801">
    <property type="entry name" value="Acetyl-CoA synthetase-like"/>
    <property type="match status" value="1"/>
</dbReference>
<comment type="caution">
    <text evidence="1">The sequence shown here is derived from an EMBL/GenBank/DDBJ whole genome shotgun (WGS) entry which is preliminary data.</text>
</comment>
<dbReference type="Gene3D" id="3.30.300.30">
    <property type="match status" value="1"/>
</dbReference>
<organism evidence="1 2">
    <name type="scientific">Platanthera guangdongensis</name>
    <dbReference type="NCBI Taxonomy" id="2320717"/>
    <lineage>
        <taxon>Eukaryota</taxon>
        <taxon>Viridiplantae</taxon>
        <taxon>Streptophyta</taxon>
        <taxon>Embryophyta</taxon>
        <taxon>Tracheophyta</taxon>
        <taxon>Spermatophyta</taxon>
        <taxon>Magnoliopsida</taxon>
        <taxon>Liliopsida</taxon>
        <taxon>Asparagales</taxon>
        <taxon>Orchidaceae</taxon>
        <taxon>Orchidoideae</taxon>
        <taxon>Orchideae</taxon>
        <taxon>Orchidinae</taxon>
        <taxon>Platanthera</taxon>
    </lineage>
</organism>
<keyword evidence="2" id="KW-1185">Reference proteome</keyword>
<reference evidence="1 2" key="1">
    <citation type="journal article" date="2022" name="Nat. Plants">
        <title>Genomes of leafy and leafless Platanthera orchids illuminate the evolution of mycoheterotrophy.</title>
        <authorList>
            <person name="Li M.H."/>
            <person name="Liu K.W."/>
            <person name="Li Z."/>
            <person name="Lu H.C."/>
            <person name="Ye Q.L."/>
            <person name="Zhang D."/>
            <person name="Wang J.Y."/>
            <person name="Li Y.F."/>
            <person name="Zhong Z.M."/>
            <person name="Liu X."/>
            <person name="Yu X."/>
            <person name="Liu D.K."/>
            <person name="Tu X.D."/>
            <person name="Liu B."/>
            <person name="Hao Y."/>
            <person name="Liao X.Y."/>
            <person name="Jiang Y.T."/>
            <person name="Sun W.H."/>
            <person name="Chen J."/>
            <person name="Chen Y.Q."/>
            <person name="Ai Y."/>
            <person name="Zhai J.W."/>
            <person name="Wu S.S."/>
            <person name="Zhou Z."/>
            <person name="Hsiao Y.Y."/>
            <person name="Wu W.L."/>
            <person name="Chen Y.Y."/>
            <person name="Lin Y.F."/>
            <person name="Hsu J.L."/>
            <person name="Li C.Y."/>
            <person name="Wang Z.W."/>
            <person name="Zhao X."/>
            <person name="Zhong W.Y."/>
            <person name="Ma X.K."/>
            <person name="Ma L."/>
            <person name="Huang J."/>
            <person name="Chen G.Z."/>
            <person name="Huang M.Z."/>
            <person name="Huang L."/>
            <person name="Peng D.H."/>
            <person name="Luo Y.B."/>
            <person name="Zou S.Q."/>
            <person name="Chen S.P."/>
            <person name="Lan S."/>
            <person name="Tsai W.C."/>
            <person name="Van de Peer Y."/>
            <person name="Liu Z.J."/>
        </authorList>
    </citation>
    <scope>NUCLEOTIDE SEQUENCE [LARGE SCALE GENOMIC DNA]</scope>
    <source>
        <strain evidence="1">Lor288</strain>
    </source>
</reference>
<evidence type="ECO:0000313" key="1">
    <source>
        <dbReference type="EMBL" id="KAK8962552.1"/>
    </source>
</evidence>
<sequence>MSISHYIYHVDDIYGYVAPYKKIRKVVFVNSIPKSAAGKILRKELASIYAMPATPISRL</sequence>
<protein>
    <submittedName>
        <fullName evidence="1">4-coumarate--CoA ligase-like 6</fullName>
    </submittedName>
</protein>
<gene>
    <name evidence="1" type="primary">4CLL6</name>
    <name evidence="1" type="ORF">KSP40_PGU008204</name>
</gene>
<dbReference type="EMBL" id="JBBWWR010000008">
    <property type="protein sequence ID" value="KAK8962552.1"/>
    <property type="molecule type" value="Genomic_DNA"/>
</dbReference>
<proteinExistence type="predicted"/>
<evidence type="ECO:0000313" key="2">
    <source>
        <dbReference type="Proteomes" id="UP001412067"/>
    </source>
</evidence>